<keyword evidence="3" id="KW-1185">Reference proteome</keyword>
<dbReference type="InterPro" id="IPR051541">
    <property type="entry name" value="PTS_SugarTrans_NitroReg"/>
</dbReference>
<dbReference type="InterPro" id="IPR016152">
    <property type="entry name" value="PTrfase/Anion_transptr"/>
</dbReference>
<dbReference type="PROSITE" id="PS00372">
    <property type="entry name" value="PTS_EIIA_TYPE_2_HIS"/>
    <property type="match status" value="1"/>
</dbReference>
<evidence type="ECO:0000313" key="2">
    <source>
        <dbReference type="EMBL" id="GGD13044.1"/>
    </source>
</evidence>
<dbReference type="InterPro" id="IPR006320">
    <property type="entry name" value="PTS_Nitro_regul"/>
</dbReference>
<dbReference type="PROSITE" id="PS51094">
    <property type="entry name" value="PTS_EIIA_TYPE_2"/>
    <property type="match status" value="1"/>
</dbReference>
<reference evidence="2" key="1">
    <citation type="journal article" date="2014" name="Int. J. Syst. Evol. Microbiol.">
        <title>Complete genome sequence of Corynebacterium casei LMG S-19264T (=DSM 44701T), isolated from a smear-ripened cheese.</title>
        <authorList>
            <consortium name="US DOE Joint Genome Institute (JGI-PGF)"/>
            <person name="Walter F."/>
            <person name="Albersmeier A."/>
            <person name="Kalinowski J."/>
            <person name="Ruckert C."/>
        </authorList>
    </citation>
    <scope>NUCLEOTIDE SEQUENCE</scope>
    <source>
        <strain evidence="2">CGMCC 1.12921</strain>
    </source>
</reference>
<dbReference type="Pfam" id="PF00359">
    <property type="entry name" value="PTS_EIIA_2"/>
    <property type="match status" value="1"/>
</dbReference>
<name>A0A8J2Y419_9PROT</name>
<dbReference type="EMBL" id="BMGH01000001">
    <property type="protein sequence ID" value="GGD13044.1"/>
    <property type="molecule type" value="Genomic_DNA"/>
</dbReference>
<dbReference type="CDD" id="cd00211">
    <property type="entry name" value="PTS_IIA_fru"/>
    <property type="match status" value="1"/>
</dbReference>
<reference evidence="2" key="2">
    <citation type="submission" date="2020-09" db="EMBL/GenBank/DDBJ databases">
        <authorList>
            <person name="Sun Q."/>
            <person name="Zhou Y."/>
        </authorList>
    </citation>
    <scope>NUCLEOTIDE SEQUENCE</scope>
    <source>
        <strain evidence="2">CGMCC 1.12921</strain>
    </source>
</reference>
<dbReference type="SUPFAM" id="SSF55804">
    <property type="entry name" value="Phoshotransferase/anion transport protein"/>
    <property type="match status" value="1"/>
</dbReference>
<dbReference type="GO" id="GO:0030295">
    <property type="term" value="F:protein kinase activator activity"/>
    <property type="evidence" value="ECO:0007669"/>
    <property type="project" value="TreeGrafter"/>
</dbReference>
<proteinExistence type="predicted"/>
<dbReference type="AlphaFoldDB" id="A0A8J2Y419"/>
<organism evidence="2 3">
    <name type="scientific">Aquisalinus flavus</name>
    <dbReference type="NCBI Taxonomy" id="1526572"/>
    <lineage>
        <taxon>Bacteria</taxon>
        <taxon>Pseudomonadati</taxon>
        <taxon>Pseudomonadota</taxon>
        <taxon>Alphaproteobacteria</taxon>
        <taxon>Parvularculales</taxon>
        <taxon>Parvularculaceae</taxon>
        <taxon>Aquisalinus</taxon>
    </lineage>
</organism>
<evidence type="ECO:0000259" key="1">
    <source>
        <dbReference type="PROSITE" id="PS51094"/>
    </source>
</evidence>
<dbReference type="RefSeq" id="WP_188158348.1">
    <property type="nucleotide sequence ID" value="NZ_BMGH01000001.1"/>
</dbReference>
<dbReference type="PANTHER" id="PTHR47738:SF1">
    <property type="entry name" value="NITROGEN REGULATORY PROTEIN"/>
    <property type="match status" value="1"/>
</dbReference>
<comment type="caution">
    <text evidence="2">The sequence shown here is derived from an EMBL/GenBank/DDBJ whole genome shotgun (WGS) entry which is preliminary data.</text>
</comment>
<dbReference type="Proteomes" id="UP000613582">
    <property type="component" value="Unassembled WGS sequence"/>
</dbReference>
<feature type="domain" description="PTS EIIA type-2" evidence="1">
    <location>
        <begin position="6"/>
        <end position="149"/>
    </location>
</feature>
<dbReference type="NCBIfam" id="TIGR01419">
    <property type="entry name" value="nitro_reg_IIA"/>
    <property type="match status" value="1"/>
</dbReference>
<dbReference type="GO" id="GO:0009401">
    <property type="term" value="P:phosphoenolpyruvate-dependent sugar phosphotransferase system"/>
    <property type="evidence" value="ECO:0007669"/>
    <property type="project" value="InterPro"/>
</dbReference>
<protein>
    <submittedName>
        <fullName evidence="2">PTS IIA-like nitrogen-regulatory protein PtsN</fullName>
    </submittedName>
</protein>
<gene>
    <name evidence="2" type="ORF">GCM10011342_22310</name>
</gene>
<evidence type="ECO:0000313" key="3">
    <source>
        <dbReference type="Proteomes" id="UP000613582"/>
    </source>
</evidence>
<dbReference type="PANTHER" id="PTHR47738">
    <property type="entry name" value="PTS SYSTEM FRUCTOSE-LIKE EIIA COMPONENT-RELATED"/>
    <property type="match status" value="1"/>
</dbReference>
<sequence length="155" mass="16505">MSEIKGMLAPDHVMVDLHANCKREALTLLSQKASKLTGIAAETILDTLIAREKLGSTGVGGGVAIPHGKFADLDDMVGIVAKLARPVDFDAVDDQPVDLLFMLLAPESANAMHLKSLSKVARLMRSDEVRAAMRGASSDDALFAIVIEQEKPRAA</sequence>
<dbReference type="Gene3D" id="3.40.930.10">
    <property type="entry name" value="Mannitol-specific EII, Chain A"/>
    <property type="match status" value="1"/>
</dbReference>
<dbReference type="InterPro" id="IPR002178">
    <property type="entry name" value="PTS_EIIA_type-2_dom"/>
</dbReference>
<dbReference type="GO" id="GO:0008982">
    <property type="term" value="F:protein-N(PI)-phosphohistidine-sugar phosphotransferase activity"/>
    <property type="evidence" value="ECO:0007669"/>
    <property type="project" value="InterPro"/>
</dbReference>
<accession>A0A8J2Y419</accession>